<name>A0A4V2PBS1_9PAST</name>
<gene>
    <name evidence="1" type="ORF">EV694_0748</name>
</gene>
<keyword evidence="2" id="KW-1185">Reference proteome</keyword>
<dbReference type="RefSeq" id="WP_243645969.1">
    <property type="nucleotide sequence ID" value="NZ_SMFT01000002.1"/>
</dbReference>
<reference evidence="1 2" key="1">
    <citation type="submission" date="2019-03" db="EMBL/GenBank/DDBJ databases">
        <title>Genomic Encyclopedia of Type Strains, Phase IV (KMG-IV): sequencing the most valuable type-strain genomes for metagenomic binning, comparative biology and taxonomic classification.</title>
        <authorList>
            <person name="Goeker M."/>
        </authorList>
    </citation>
    <scope>NUCLEOTIDE SEQUENCE [LARGE SCALE GENOMIC DNA]</scope>
    <source>
        <strain evidence="1 2">DSM 15534</strain>
    </source>
</reference>
<dbReference type="EMBL" id="SMFT01000002">
    <property type="protein sequence ID" value="TCJ98355.1"/>
    <property type="molecule type" value="Genomic_DNA"/>
</dbReference>
<organism evidence="1 2">
    <name type="scientific">Volucribacter psittacicida</name>
    <dbReference type="NCBI Taxonomy" id="203482"/>
    <lineage>
        <taxon>Bacteria</taxon>
        <taxon>Pseudomonadati</taxon>
        <taxon>Pseudomonadota</taxon>
        <taxon>Gammaproteobacteria</taxon>
        <taxon>Pasteurellales</taxon>
        <taxon>Pasteurellaceae</taxon>
        <taxon>Volucribacter</taxon>
    </lineage>
</organism>
<dbReference type="Proteomes" id="UP000294702">
    <property type="component" value="Unassembled WGS sequence"/>
</dbReference>
<evidence type="ECO:0008006" key="3">
    <source>
        <dbReference type="Google" id="ProtNLM"/>
    </source>
</evidence>
<evidence type="ECO:0000313" key="1">
    <source>
        <dbReference type="EMBL" id="TCJ98355.1"/>
    </source>
</evidence>
<protein>
    <recommendedName>
        <fullName evidence="3">Transposase</fullName>
    </recommendedName>
</protein>
<comment type="caution">
    <text evidence="1">The sequence shown here is derived from an EMBL/GenBank/DDBJ whole genome shotgun (WGS) entry which is preliminary data.</text>
</comment>
<sequence length="51" mass="6089">MDTTFFKRDFGVLALMDSLTEKMIYHQIVKTEKAIYYQLALNKLREKGYII</sequence>
<evidence type="ECO:0000313" key="2">
    <source>
        <dbReference type="Proteomes" id="UP000294702"/>
    </source>
</evidence>
<accession>A0A4V2PBS1</accession>
<proteinExistence type="predicted"/>
<dbReference type="AlphaFoldDB" id="A0A4V2PBS1"/>